<dbReference type="HOGENOM" id="CLU_040332_0_0_1"/>
<dbReference type="SMART" id="SM00184">
    <property type="entry name" value="RING"/>
    <property type="match status" value="2"/>
</dbReference>
<feature type="region of interest" description="Disordered" evidence="5">
    <location>
        <begin position="1"/>
        <end position="24"/>
    </location>
</feature>
<keyword evidence="2 4" id="KW-0863">Zinc-finger</keyword>
<dbReference type="InterPro" id="IPR017455">
    <property type="entry name" value="Znf_FYVE-rel"/>
</dbReference>
<feature type="compositionally biased region" description="Acidic residues" evidence="5">
    <location>
        <begin position="361"/>
        <end position="376"/>
    </location>
</feature>
<dbReference type="InterPro" id="IPR011011">
    <property type="entry name" value="Znf_FYVE_PHD"/>
</dbReference>
<proteinExistence type="predicted"/>
<feature type="compositionally biased region" description="Basic and acidic residues" evidence="5">
    <location>
        <begin position="392"/>
        <end position="413"/>
    </location>
</feature>
<keyword evidence="3" id="KW-0862">Zinc</keyword>
<dbReference type="SUPFAM" id="SSF57850">
    <property type="entry name" value="RING/U-box"/>
    <property type="match status" value="1"/>
</dbReference>
<dbReference type="Pfam" id="PF13920">
    <property type="entry name" value="zf-C3HC4_3"/>
    <property type="match status" value="1"/>
</dbReference>
<dbReference type="PROSITE" id="PS50178">
    <property type="entry name" value="ZF_FYVE"/>
    <property type="match status" value="1"/>
</dbReference>
<feature type="domain" description="FYVE-type" evidence="7">
    <location>
        <begin position="22"/>
        <end position="86"/>
    </location>
</feature>
<protein>
    <submittedName>
        <fullName evidence="8">Unplaced genomic scaffold scaffold_69, whole genome shotgun sequence</fullName>
    </submittedName>
</protein>
<dbReference type="InterPro" id="IPR000306">
    <property type="entry name" value="Znf_FYVE"/>
</dbReference>
<feature type="compositionally biased region" description="Pro residues" evidence="5">
    <location>
        <begin position="288"/>
        <end position="303"/>
    </location>
</feature>
<evidence type="ECO:0000256" key="3">
    <source>
        <dbReference type="ARBA" id="ARBA00022833"/>
    </source>
</evidence>
<dbReference type="Gene3D" id="3.30.40.10">
    <property type="entry name" value="Zinc/RING finger domain, C3HC4 (zinc finger)"/>
    <property type="match status" value="2"/>
</dbReference>
<dbReference type="STRING" id="765257.A0A0C9ZNE3"/>
<reference evidence="8 9" key="1">
    <citation type="submission" date="2014-04" db="EMBL/GenBank/DDBJ databases">
        <authorList>
            <consortium name="DOE Joint Genome Institute"/>
            <person name="Kuo A."/>
            <person name="Kohler A."/>
            <person name="Costa M.D."/>
            <person name="Nagy L.G."/>
            <person name="Floudas D."/>
            <person name="Copeland A."/>
            <person name="Barry K.W."/>
            <person name="Cichocki N."/>
            <person name="Veneault-Fourrey C."/>
            <person name="LaButti K."/>
            <person name="Lindquist E.A."/>
            <person name="Lipzen A."/>
            <person name="Lundell T."/>
            <person name="Morin E."/>
            <person name="Murat C."/>
            <person name="Sun H."/>
            <person name="Tunlid A."/>
            <person name="Henrissat B."/>
            <person name="Grigoriev I.V."/>
            <person name="Hibbett D.S."/>
            <person name="Martin F."/>
            <person name="Nordberg H.P."/>
            <person name="Cantor M.N."/>
            <person name="Hua S.X."/>
        </authorList>
    </citation>
    <scope>NUCLEOTIDE SEQUENCE [LARGE SCALE GENOMIC DNA]</scope>
    <source>
        <strain evidence="8 9">441</strain>
    </source>
</reference>
<evidence type="ECO:0000313" key="8">
    <source>
        <dbReference type="EMBL" id="KIK21323.1"/>
    </source>
</evidence>
<feature type="compositionally biased region" description="Polar residues" evidence="5">
    <location>
        <begin position="437"/>
        <end position="451"/>
    </location>
</feature>
<gene>
    <name evidence="8" type="ORF">PISMIDRAFT_681559</name>
</gene>
<evidence type="ECO:0000256" key="5">
    <source>
        <dbReference type="SAM" id="MobiDB-lite"/>
    </source>
</evidence>
<dbReference type="OrthoDB" id="3045089at2759"/>
<dbReference type="AlphaFoldDB" id="A0A0C9ZNE3"/>
<dbReference type="PROSITE" id="PS50089">
    <property type="entry name" value="ZF_RING_2"/>
    <property type="match status" value="1"/>
</dbReference>
<name>A0A0C9ZNE3_9AGAM</name>
<evidence type="ECO:0000313" key="9">
    <source>
        <dbReference type="Proteomes" id="UP000054018"/>
    </source>
</evidence>
<dbReference type="GO" id="GO:0008270">
    <property type="term" value="F:zinc ion binding"/>
    <property type="evidence" value="ECO:0007669"/>
    <property type="project" value="UniProtKB-KW"/>
</dbReference>
<keyword evidence="1" id="KW-0479">Metal-binding</keyword>
<dbReference type="InterPro" id="IPR013083">
    <property type="entry name" value="Znf_RING/FYVE/PHD"/>
</dbReference>
<feature type="compositionally biased region" description="Polar residues" evidence="5">
    <location>
        <begin position="173"/>
        <end position="205"/>
    </location>
</feature>
<evidence type="ECO:0000256" key="1">
    <source>
        <dbReference type="ARBA" id="ARBA00022723"/>
    </source>
</evidence>
<dbReference type="PANTHER" id="PTHR14879">
    <property type="entry name" value="CASPASE REGULATOR, RING FINGER DOMAIN-CONTAINING"/>
    <property type="match status" value="1"/>
</dbReference>
<keyword evidence="9" id="KW-1185">Reference proteome</keyword>
<evidence type="ECO:0000256" key="4">
    <source>
        <dbReference type="PROSITE-ProRule" id="PRU00175"/>
    </source>
</evidence>
<dbReference type="Proteomes" id="UP000054018">
    <property type="component" value="Unassembled WGS sequence"/>
</dbReference>
<dbReference type="InterPro" id="IPR001841">
    <property type="entry name" value="Znf_RING"/>
</dbReference>
<reference evidence="9" key="2">
    <citation type="submission" date="2015-01" db="EMBL/GenBank/DDBJ databases">
        <title>Evolutionary Origins and Diversification of the Mycorrhizal Mutualists.</title>
        <authorList>
            <consortium name="DOE Joint Genome Institute"/>
            <consortium name="Mycorrhizal Genomics Consortium"/>
            <person name="Kohler A."/>
            <person name="Kuo A."/>
            <person name="Nagy L.G."/>
            <person name="Floudas D."/>
            <person name="Copeland A."/>
            <person name="Barry K.W."/>
            <person name="Cichocki N."/>
            <person name="Veneault-Fourrey C."/>
            <person name="LaButti K."/>
            <person name="Lindquist E.A."/>
            <person name="Lipzen A."/>
            <person name="Lundell T."/>
            <person name="Morin E."/>
            <person name="Murat C."/>
            <person name="Riley R."/>
            <person name="Ohm R."/>
            <person name="Sun H."/>
            <person name="Tunlid A."/>
            <person name="Henrissat B."/>
            <person name="Grigoriev I.V."/>
            <person name="Hibbett D.S."/>
            <person name="Martin F."/>
        </authorList>
    </citation>
    <scope>NUCLEOTIDE SEQUENCE [LARGE SCALE GENOMIC DNA]</scope>
    <source>
        <strain evidence="9">441</strain>
    </source>
</reference>
<organism evidence="8 9">
    <name type="scientific">Pisolithus microcarpus 441</name>
    <dbReference type="NCBI Taxonomy" id="765257"/>
    <lineage>
        <taxon>Eukaryota</taxon>
        <taxon>Fungi</taxon>
        <taxon>Dikarya</taxon>
        <taxon>Basidiomycota</taxon>
        <taxon>Agaricomycotina</taxon>
        <taxon>Agaricomycetes</taxon>
        <taxon>Agaricomycetidae</taxon>
        <taxon>Boletales</taxon>
        <taxon>Sclerodermatineae</taxon>
        <taxon>Pisolithaceae</taxon>
        <taxon>Pisolithus</taxon>
    </lineage>
</organism>
<accession>A0A0C9ZNE3</accession>
<evidence type="ECO:0000259" key="6">
    <source>
        <dbReference type="PROSITE" id="PS50089"/>
    </source>
</evidence>
<dbReference type="PANTHER" id="PTHR14879:SF5">
    <property type="entry name" value="RING-TYPE DOMAIN-CONTAINING PROTEIN"/>
    <property type="match status" value="1"/>
</dbReference>
<dbReference type="SMART" id="SM00064">
    <property type="entry name" value="FYVE"/>
    <property type="match status" value="1"/>
</dbReference>
<feature type="compositionally biased region" description="Pro residues" evidence="5">
    <location>
        <begin position="13"/>
        <end position="23"/>
    </location>
</feature>
<feature type="region of interest" description="Disordered" evidence="5">
    <location>
        <begin position="355"/>
        <end position="466"/>
    </location>
</feature>
<evidence type="ECO:0000259" key="7">
    <source>
        <dbReference type="PROSITE" id="PS50178"/>
    </source>
</evidence>
<sequence>MAASSRQGVPLLSGPPPPPPSPPDVSACRKCGKEFGILFNRQRKCMHCGYTYCTSCSDYQALMPRPGPARGHDLMHVCAYCIELLNVTSLGRNQLRFLPLSKLRHYVDAYNIPIKGAVDKLDIVDALIATRTPQGCLPAANEAYYRKHAVPKHSSRGGSSHQSATAYARNLFNRGTSNNPPPTSRTGSSHAGNNSRTSNNATNHGANPRAQPFPRPDLDAVYGHPETNHRPYASQSAPASGGRARTASHPSSFGSPRTPNNSRSQAPHGHPRTTSFSRPNHAASDRPTPSPPAPAAPSTPPPLETLLTRPRSSISTLSVAVLKKILWEAHVRIPPGVCEKEDLVDRVWTFLEEERRRADGNSDEDYHEDFDLEEPDAQPGPADPGHGSPYGSDHDNDHIYDELGGIGHERTGSDGDGSLYEMGAGSRWRPGTPHPLGSQSRSAEPHTSTDSIRSKGKSQHGKHPETERSGLCVICQDAEANIAIVDCGHLAMCRDCSDLVMQSSRECPLCRTRIVTEARLLRIFKT</sequence>
<dbReference type="EMBL" id="KN833753">
    <property type="protein sequence ID" value="KIK21323.1"/>
    <property type="molecule type" value="Genomic_DNA"/>
</dbReference>
<evidence type="ECO:0000256" key="2">
    <source>
        <dbReference type="ARBA" id="ARBA00022771"/>
    </source>
</evidence>
<feature type="domain" description="RING-type" evidence="6">
    <location>
        <begin position="472"/>
        <end position="511"/>
    </location>
</feature>
<dbReference type="InterPro" id="IPR051728">
    <property type="entry name" value="RING-FYVE_E3_ubiquitin-ligase"/>
</dbReference>
<dbReference type="Pfam" id="PF01363">
    <property type="entry name" value="FYVE"/>
    <property type="match status" value="1"/>
</dbReference>
<feature type="compositionally biased region" description="Polar residues" evidence="5">
    <location>
        <begin position="248"/>
        <end position="265"/>
    </location>
</feature>
<feature type="region of interest" description="Disordered" evidence="5">
    <location>
        <begin position="172"/>
        <end position="309"/>
    </location>
</feature>
<dbReference type="SUPFAM" id="SSF57903">
    <property type="entry name" value="FYVE/PHD zinc finger"/>
    <property type="match status" value="1"/>
</dbReference>